<accession>A0ABY8TYZ0</accession>
<protein>
    <recommendedName>
        <fullName evidence="5">AtC3H23-like CCCH zinc finger domain-containing protein</fullName>
    </recommendedName>
</protein>
<evidence type="ECO:0000259" key="5">
    <source>
        <dbReference type="Pfam" id="PF25512"/>
    </source>
</evidence>
<proteinExistence type="predicted"/>
<dbReference type="PANTHER" id="PTHR14493:SF50">
    <property type="entry name" value="RING FINGER PROTEIN UNKEMPT"/>
    <property type="match status" value="1"/>
</dbReference>
<keyword evidence="3" id="KW-0862">Zinc</keyword>
<dbReference type="EMBL" id="CP126212">
    <property type="protein sequence ID" value="WIA14370.1"/>
    <property type="molecule type" value="Genomic_DNA"/>
</dbReference>
<reference evidence="6 7" key="1">
    <citation type="submission" date="2023-05" db="EMBL/GenBank/DDBJ databases">
        <title>A 100% complete, gapless, phased diploid assembly of the Scenedesmus obliquus UTEX 3031 genome.</title>
        <authorList>
            <person name="Biondi T.C."/>
            <person name="Hanschen E.R."/>
            <person name="Kwon T."/>
            <person name="Eng W."/>
            <person name="Kruse C.P.S."/>
            <person name="Koehler S.I."/>
            <person name="Kunde Y."/>
            <person name="Gleasner C.D."/>
            <person name="You Mak K.T."/>
            <person name="Polle J."/>
            <person name="Hovde B.T."/>
            <person name="Starkenburg S.R."/>
        </authorList>
    </citation>
    <scope>NUCLEOTIDE SEQUENCE [LARGE SCALE GENOMIC DNA]</scope>
    <source>
        <strain evidence="6 7">DOE0152z</strain>
    </source>
</reference>
<dbReference type="PANTHER" id="PTHR14493">
    <property type="entry name" value="UNKEMPT FAMILY MEMBER"/>
    <property type="match status" value="1"/>
</dbReference>
<dbReference type="Proteomes" id="UP001244341">
    <property type="component" value="Chromosome 5b"/>
</dbReference>
<evidence type="ECO:0000256" key="2">
    <source>
        <dbReference type="ARBA" id="ARBA00022771"/>
    </source>
</evidence>
<dbReference type="Pfam" id="PF25512">
    <property type="entry name" value="zf-CCCH_AtC3H23"/>
    <property type="match status" value="1"/>
</dbReference>
<dbReference type="InterPro" id="IPR045234">
    <property type="entry name" value="Unkempt-like"/>
</dbReference>
<keyword evidence="1" id="KW-0479">Metal-binding</keyword>
<keyword evidence="7" id="KW-1185">Reference proteome</keyword>
<dbReference type="Gene3D" id="3.30.1370.210">
    <property type="match status" value="1"/>
</dbReference>
<feature type="domain" description="AtC3H23-like CCCH zinc finger" evidence="5">
    <location>
        <begin position="7"/>
        <end position="40"/>
    </location>
</feature>
<sequence length="196" mass="21052">MPGLDDDFYCYRFKIDKCPSPTGHIWRSCPFVHAGEPVQRRHPSRHAPDMCPRIKAGQMCPDGPQGCKYAHNAFEAWLHPQRFKTLLCHRGSSCKRSTCFFAHTEAELRLPTAARPPPPAAVQPCAFSRVGGADMYASPTATLGPQAGLQSAWPPTQQQAAAAAAAAVGSSLGMSLDMTAVQVRVSNFGALCRSGG</sequence>
<keyword evidence="4" id="KW-0238">DNA-binding</keyword>
<evidence type="ECO:0000256" key="3">
    <source>
        <dbReference type="ARBA" id="ARBA00022833"/>
    </source>
</evidence>
<evidence type="ECO:0000313" key="6">
    <source>
        <dbReference type="EMBL" id="WIA14370.1"/>
    </source>
</evidence>
<gene>
    <name evidence="6" type="ORF">OEZ85_002899</name>
</gene>
<name>A0ABY8TYZ0_TETOB</name>
<keyword evidence="2" id="KW-0863">Zinc-finger</keyword>
<evidence type="ECO:0000256" key="1">
    <source>
        <dbReference type="ARBA" id="ARBA00022723"/>
    </source>
</evidence>
<evidence type="ECO:0000313" key="7">
    <source>
        <dbReference type="Proteomes" id="UP001244341"/>
    </source>
</evidence>
<evidence type="ECO:0000256" key="4">
    <source>
        <dbReference type="ARBA" id="ARBA00023125"/>
    </source>
</evidence>
<dbReference type="InterPro" id="IPR057444">
    <property type="entry name" value="Znf-CCCH_AtC3H23-like"/>
</dbReference>
<organism evidence="6 7">
    <name type="scientific">Tetradesmus obliquus</name>
    <name type="common">Green alga</name>
    <name type="synonym">Acutodesmus obliquus</name>
    <dbReference type="NCBI Taxonomy" id="3088"/>
    <lineage>
        <taxon>Eukaryota</taxon>
        <taxon>Viridiplantae</taxon>
        <taxon>Chlorophyta</taxon>
        <taxon>core chlorophytes</taxon>
        <taxon>Chlorophyceae</taxon>
        <taxon>CS clade</taxon>
        <taxon>Sphaeropleales</taxon>
        <taxon>Scenedesmaceae</taxon>
        <taxon>Tetradesmus</taxon>
    </lineage>
</organism>